<dbReference type="EMBL" id="JAPWTJ010000070">
    <property type="protein sequence ID" value="KAJ8983559.1"/>
    <property type="molecule type" value="Genomic_DNA"/>
</dbReference>
<name>A0ABQ9K117_9CUCU</name>
<evidence type="ECO:0000313" key="1">
    <source>
        <dbReference type="EMBL" id="KAJ8983559.1"/>
    </source>
</evidence>
<dbReference type="Gene3D" id="2.10.60.10">
    <property type="entry name" value="CD59"/>
    <property type="match status" value="1"/>
</dbReference>
<sequence length="171" mass="18899">MQIVQSGNTLKNLPFKLSRHGRLWSYFEANLPHLATGYAFQCYSCHQTTPDCKNGNRDKLEKVECKADKCFSFTYKKVVHGDLNIAASSPGRKLDESSSEEESGYRGCFNISKNEILQKVSPPGINNPIIGDFKECTTTLCNAPGAATSGALFSPYILVVFALYPLYNSLV</sequence>
<keyword evidence="2" id="KW-1185">Reference proteome</keyword>
<dbReference type="Proteomes" id="UP001162164">
    <property type="component" value="Unassembled WGS sequence"/>
</dbReference>
<protein>
    <submittedName>
        <fullName evidence="1">Uncharacterized protein</fullName>
    </submittedName>
</protein>
<accession>A0ABQ9K117</accession>
<proteinExistence type="predicted"/>
<gene>
    <name evidence="1" type="ORF">NQ317_006604</name>
</gene>
<evidence type="ECO:0000313" key="2">
    <source>
        <dbReference type="Proteomes" id="UP001162164"/>
    </source>
</evidence>
<dbReference type="InterPro" id="IPR045860">
    <property type="entry name" value="Snake_toxin-like_sf"/>
</dbReference>
<comment type="caution">
    <text evidence="1">The sequence shown here is derived from an EMBL/GenBank/DDBJ whole genome shotgun (WGS) entry which is preliminary data.</text>
</comment>
<reference evidence="1" key="1">
    <citation type="journal article" date="2023" name="Insect Mol. Biol.">
        <title>Genome sequencing provides insights into the evolution of gene families encoding plant cell wall-degrading enzymes in longhorned beetles.</title>
        <authorList>
            <person name="Shin N.R."/>
            <person name="Okamura Y."/>
            <person name="Kirsch R."/>
            <person name="Pauchet Y."/>
        </authorList>
    </citation>
    <scope>NUCLEOTIDE SEQUENCE</scope>
    <source>
        <strain evidence="1">MMC_N1</strain>
    </source>
</reference>
<organism evidence="1 2">
    <name type="scientific">Molorchus minor</name>
    <dbReference type="NCBI Taxonomy" id="1323400"/>
    <lineage>
        <taxon>Eukaryota</taxon>
        <taxon>Metazoa</taxon>
        <taxon>Ecdysozoa</taxon>
        <taxon>Arthropoda</taxon>
        <taxon>Hexapoda</taxon>
        <taxon>Insecta</taxon>
        <taxon>Pterygota</taxon>
        <taxon>Neoptera</taxon>
        <taxon>Endopterygota</taxon>
        <taxon>Coleoptera</taxon>
        <taxon>Polyphaga</taxon>
        <taxon>Cucujiformia</taxon>
        <taxon>Chrysomeloidea</taxon>
        <taxon>Cerambycidae</taxon>
        <taxon>Lamiinae</taxon>
        <taxon>Monochamini</taxon>
        <taxon>Molorchus</taxon>
    </lineage>
</organism>